<dbReference type="PANTHER" id="PTHR30008:SF0">
    <property type="entry name" value="EXODEOXYRIBONUCLEASE 7 LARGE SUBUNIT"/>
    <property type="match status" value="1"/>
</dbReference>
<evidence type="ECO:0000256" key="6">
    <source>
        <dbReference type="RuleBase" id="RU004355"/>
    </source>
</evidence>
<keyword evidence="3 5" id="KW-0378">Hydrolase</keyword>
<feature type="domain" description="OB-fold nucleic acid binding" evidence="9">
    <location>
        <begin position="6"/>
        <end position="105"/>
    </location>
</feature>
<accession>A0A2Z6DZ10</accession>
<evidence type="ECO:0000256" key="3">
    <source>
        <dbReference type="ARBA" id="ARBA00022801"/>
    </source>
</evidence>
<dbReference type="Pfam" id="PF13742">
    <property type="entry name" value="tRNA_anti_2"/>
    <property type="match status" value="1"/>
</dbReference>
<organism evidence="10 11">
    <name type="scientific">Hydrogenophilus thermoluteolus</name>
    <name type="common">Pseudomonas hydrogenothermophila</name>
    <dbReference type="NCBI Taxonomy" id="297"/>
    <lineage>
        <taxon>Bacteria</taxon>
        <taxon>Pseudomonadati</taxon>
        <taxon>Pseudomonadota</taxon>
        <taxon>Hydrogenophilia</taxon>
        <taxon>Hydrogenophilales</taxon>
        <taxon>Hydrogenophilaceae</taxon>
        <taxon>Hydrogenophilus</taxon>
    </lineage>
</organism>
<dbReference type="InterPro" id="IPR025824">
    <property type="entry name" value="OB-fold_nuc-bd_dom"/>
</dbReference>
<evidence type="ECO:0000256" key="2">
    <source>
        <dbReference type="ARBA" id="ARBA00022722"/>
    </source>
</evidence>
<dbReference type="OrthoDB" id="5288235at2"/>
<evidence type="ECO:0000256" key="1">
    <source>
        <dbReference type="ARBA" id="ARBA00022490"/>
    </source>
</evidence>
<dbReference type="GO" id="GO:0009318">
    <property type="term" value="C:exodeoxyribonuclease VII complex"/>
    <property type="evidence" value="ECO:0007669"/>
    <property type="project" value="UniProtKB-UniRule"/>
</dbReference>
<dbReference type="InterPro" id="IPR020579">
    <property type="entry name" value="Exonuc_VII_lsu_C"/>
</dbReference>
<comment type="catalytic activity">
    <reaction evidence="5 6">
        <text>Exonucleolytic cleavage in either 5'- to 3'- or 3'- to 5'-direction to yield nucleoside 5'-phosphates.</text>
        <dbReference type="EC" id="3.1.11.6"/>
    </reaction>
</comment>
<dbReference type="GO" id="GO:0008855">
    <property type="term" value="F:exodeoxyribonuclease VII activity"/>
    <property type="evidence" value="ECO:0007669"/>
    <property type="project" value="UniProtKB-UniRule"/>
</dbReference>
<feature type="coiled-coil region" evidence="7">
    <location>
        <begin position="314"/>
        <end position="341"/>
    </location>
</feature>
<dbReference type="CDD" id="cd04489">
    <property type="entry name" value="ExoVII_LU_OBF"/>
    <property type="match status" value="1"/>
</dbReference>
<keyword evidence="1 5" id="KW-0963">Cytoplasm</keyword>
<name>A0A2Z6DZ10_HYDTE</name>
<protein>
    <recommendedName>
        <fullName evidence="5">Exodeoxyribonuclease 7 large subunit</fullName>
        <ecNumber evidence="5">3.1.11.6</ecNumber>
    </recommendedName>
    <alternativeName>
        <fullName evidence="5">Exodeoxyribonuclease VII large subunit</fullName>
        <shortName evidence="5">Exonuclease VII large subunit</shortName>
    </alternativeName>
</protein>
<dbReference type="HAMAP" id="MF_00378">
    <property type="entry name" value="Exonuc_7_L"/>
    <property type="match status" value="1"/>
</dbReference>
<proteinExistence type="inferred from homology"/>
<dbReference type="PANTHER" id="PTHR30008">
    <property type="entry name" value="EXODEOXYRIBONUCLEASE 7 LARGE SUBUNIT"/>
    <property type="match status" value="1"/>
</dbReference>
<dbReference type="GO" id="GO:0006308">
    <property type="term" value="P:DNA catabolic process"/>
    <property type="evidence" value="ECO:0007669"/>
    <property type="project" value="UniProtKB-UniRule"/>
</dbReference>
<dbReference type="NCBIfam" id="TIGR00237">
    <property type="entry name" value="xseA"/>
    <property type="match status" value="1"/>
</dbReference>
<keyword evidence="4 5" id="KW-0269">Exonuclease</keyword>
<comment type="subunit">
    <text evidence="5">Heterooligomer composed of large and small subunits.</text>
</comment>
<dbReference type="GO" id="GO:0003676">
    <property type="term" value="F:nucleic acid binding"/>
    <property type="evidence" value="ECO:0007669"/>
    <property type="project" value="InterPro"/>
</dbReference>
<evidence type="ECO:0000259" key="8">
    <source>
        <dbReference type="Pfam" id="PF02601"/>
    </source>
</evidence>
<evidence type="ECO:0000256" key="7">
    <source>
        <dbReference type="SAM" id="Coils"/>
    </source>
</evidence>
<feature type="domain" description="Exonuclease VII large subunit C-terminal" evidence="8">
    <location>
        <begin position="128"/>
        <end position="463"/>
    </location>
</feature>
<gene>
    <name evidence="5" type="primary">xseA</name>
    <name evidence="10" type="ORF">HPTL_1522</name>
</gene>
<sequence>MSEPIWTVSDLAEAVRASLATAFPTPLWVTGEVSNFSRAPSGHYYFTLRDDNAAIACTLWRSRAERMMRGETGGLPKNGDAIEVFGQLTTYAPRGTYQLDVQQIRAAGAGAWFQRFLAVKAKLETEGLFDAARKRPLPRFPRRIAIVTSPQADALQDVLRTLAARAPMITAVLVPTLVQGPQAPDAIVAALTTVAQCAAALRLEAVLLVRGGGAAEDLAAFNEEAVARAIAACPIPVVSGVGHETDTTIADFVADARAPTPTGAAVLIAQGWSEGTAQIQELDARLKRAFRIQWQQVNQQLDWGERDLKRLSPAFAIRERRERLEQRYAALREALAQRLRSSARTLEATAARLCHPRAQLAAQRTALEAIAQRLPHPLALLAPYRRAWSASSDRLRAASFDLAEPKRRLETLAARLEALSPTAVLARGYALVFDSESGRLITRAAQLETEERIAIQFADARALAEVVGGENTE</sequence>
<evidence type="ECO:0000256" key="4">
    <source>
        <dbReference type="ARBA" id="ARBA00022839"/>
    </source>
</evidence>
<evidence type="ECO:0000259" key="9">
    <source>
        <dbReference type="Pfam" id="PF13742"/>
    </source>
</evidence>
<dbReference type="KEGG" id="htl:HPTL_1522"/>
<dbReference type="GO" id="GO:0005737">
    <property type="term" value="C:cytoplasm"/>
    <property type="evidence" value="ECO:0007669"/>
    <property type="project" value="UniProtKB-SubCell"/>
</dbReference>
<evidence type="ECO:0000313" key="10">
    <source>
        <dbReference type="EMBL" id="BBD77784.1"/>
    </source>
</evidence>
<dbReference type="Pfam" id="PF02601">
    <property type="entry name" value="Exonuc_VII_L"/>
    <property type="match status" value="1"/>
</dbReference>
<dbReference type="RefSeq" id="WP_119335491.1">
    <property type="nucleotide sequence ID" value="NZ_AP018558.1"/>
</dbReference>
<evidence type="ECO:0000313" key="11">
    <source>
        <dbReference type="Proteomes" id="UP000262004"/>
    </source>
</evidence>
<evidence type="ECO:0000256" key="5">
    <source>
        <dbReference type="HAMAP-Rule" id="MF_00378"/>
    </source>
</evidence>
<keyword evidence="11" id="KW-1185">Reference proteome</keyword>
<dbReference type="EMBL" id="AP018558">
    <property type="protein sequence ID" value="BBD77784.1"/>
    <property type="molecule type" value="Genomic_DNA"/>
</dbReference>
<comment type="subcellular location">
    <subcellularLocation>
        <location evidence="5 6">Cytoplasm</location>
    </subcellularLocation>
</comment>
<dbReference type="Proteomes" id="UP000262004">
    <property type="component" value="Chromosome"/>
</dbReference>
<comment type="similarity">
    <text evidence="5 6">Belongs to the XseA family.</text>
</comment>
<dbReference type="InterPro" id="IPR003753">
    <property type="entry name" value="Exonuc_VII_L"/>
</dbReference>
<reference evidence="10 11" key="1">
    <citation type="submission" date="2018-04" db="EMBL/GenBank/DDBJ databases">
        <title>Complete genome sequence of Hydrogenophilus thermoluteolus TH-1.</title>
        <authorList>
            <person name="Arai H."/>
        </authorList>
    </citation>
    <scope>NUCLEOTIDE SEQUENCE [LARGE SCALE GENOMIC DNA]</scope>
    <source>
        <strain evidence="10 11">TH-1</strain>
    </source>
</reference>
<comment type="function">
    <text evidence="5">Bidirectionally degrades single-stranded DNA into large acid-insoluble oligonucleotides, which are then degraded further into small acid-soluble oligonucleotides.</text>
</comment>
<dbReference type="EC" id="3.1.11.6" evidence="5"/>
<keyword evidence="7" id="KW-0175">Coiled coil</keyword>
<dbReference type="AlphaFoldDB" id="A0A2Z6DZ10"/>
<keyword evidence="2 5" id="KW-0540">Nuclease</keyword>